<feature type="domain" description="N-acetyltransferase" evidence="1">
    <location>
        <begin position="1"/>
        <end position="134"/>
    </location>
</feature>
<dbReference type="PROSITE" id="PS51186">
    <property type="entry name" value="GNAT"/>
    <property type="match status" value="1"/>
</dbReference>
<dbReference type="SUPFAM" id="SSF55729">
    <property type="entry name" value="Acyl-CoA N-acyltransferases (Nat)"/>
    <property type="match status" value="1"/>
</dbReference>
<keyword evidence="3" id="KW-1185">Reference proteome</keyword>
<dbReference type="EMBL" id="FZOH01000001">
    <property type="protein sequence ID" value="SNR82556.1"/>
    <property type="molecule type" value="Genomic_DNA"/>
</dbReference>
<dbReference type="InterPro" id="IPR000182">
    <property type="entry name" value="GNAT_dom"/>
</dbReference>
<organism evidence="2 3">
    <name type="scientific">Geodermatophilus saharensis</name>
    <dbReference type="NCBI Taxonomy" id="1137994"/>
    <lineage>
        <taxon>Bacteria</taxon>
        <taxon>Bacillati</taxon>
        <taxon>Actinomycetota</taxon>
        <taxon>Actinomycetes</taxon>
        <taxon>Geodermatophilales</taxon>
        <taxon>Geodermatophilaceae</taxon>
        <taxon>Geodermatophilus</taxon>
    </lineage>
</organism>
<proteinExistence type="predicted"/>
<dbReference type="Gene3D" id="3.40.630.30">
    <property type="match status" value="1"/>
</dbReference>
<dbReference type="AlphaFoldDB" id="A0A238ZGB1"/>
<dbReference type="Pfam" id="PF00583">
    <property type="entry name" value="Acetyltransf_1"/>
    <property type="match status" value="1"/>
</dbReference>
<gene>
    <name evidence="2" type="ORF">SAMN04488107_0074</name>
</gene>
<evidence type="ECO:0000313" key="2">
    <source>
        <dbReference type="EMBL" id="SNR82556.1"/>
    </source>
</evidence>
<accession>A0A238ZGB1</accession>
<evidence type="ECO:0000259" key="1">
    <source>
        <dbReference type="PROSITE" id="PS51186"/>
    </source>
</evidence>
<protein>
    <submittedName>
        <fullName evidence="2">L-amino acid N-acyltransferase YncA</fullName>
    </submittedName>
</protein>
<name>A0A238ZGB1_9ACTN</name>
<sequence length="149" mass="15463">MYDSDPCSAALFLVRDADGAGYHPAVGRDGRVLAFAVVGPEAWVRGQEPAPGTVDVGMGVHPAATSRGLGTHLVGQVVDLARDLGATTAVRAAVAVFNERSLALCRSAGFRPVRDFPGPGDRPFRELVLVLDGSRRPATDPVPGGPGEH</sequence>
<reference evidence="3" key="1">
    <citation type="submission" date="2017-06" db="EMBL/GenBank/DDBJ databases">
        <authorList>
            <person name="Varghese N."/>
            <person name="Submissions S."/>
        </authorList>
    </citation>
    <scope>NUCLEOTIDE SEQUENCE [LARGE SCALE GENOMIC DNA]</scope>
    <source>
        <strain evidence="3">DSM 45423</strain>
    </source>
</reference>
<dbReference type="CDD" id="cd04301">
    <property type="entry name" value="NAT_SF"/>
    <property type="match status" value="1"/>
</dbReference>
<dbReference type="InterPro" id="IPR016181">
    <property type="entry name" value="Acyl_CoA_acyltransferase"/>
</dbReference>
<dbReference type="Proteomes" id="UP000198386">
    <property type="component" value="Unassembled WGS sequence"/>
</dbReference>
<keyword evidence="2" id="KW-0808">Transferase</keyword>
<keyword evidence="2" id="KW-0012">Acyltransferase</keyword>
<dbReference type="GO" id="GO:0016747">
    <property type="term" value="F:acyltransferase activity, transferring groups other than amino-acyl groups"/>
    <property type="evidence" value="ECO:0007669"/>
    <property type="project" value="InterPro"/>
</dbReference>
<evidence type="ECO:0000313" key="3">
    <source>
        <dbReference type="Proteomes" id="UP000198386"/>
    </source>
</evidence>